<dbReference type="Proteomes" id="UP000288716">
    <property type="component" value="Unassembled WGS sequence"/>
</dbReference>
<name>A0A443SBA5_9ACAR</name>
<comment type="subcellular location">
    <subcellularLocation>
        <location evidence="1">Membrane</location>
        <topology evidence="1">Multi-pass membrane protein</topology>
    </subcellularLocation>
</comment>
<evidence type="ECO:0000256" key="4">
    <source>
        <dbReference type="ARBA" id="ARBA00022989"/>
    </source>
</evidence>
<dbReference type="InterPro" id="IPR003280">
    <property type="entry name" value="2pore_dom_K_chnl"/>
</dbReference>
<keyword evidence="6 8" id="KW-0472">Membrane</keyword>
<dbReference type="VEuPathDB" id="VectorBase:LDEU007286"/>
<dbReference type="GO" id="GO:0015271">
    <property type="term" value="F:outward rectifier potassium channel activity"/>
    <property type="evidence" value="ECO:0007669"/>
    <property type="project" value="TreeGrafter"/>
</dbReference>
<organism evidence="10 11">
    <name type="scientific">Leptotrombidium deliense</name>
    <dbReference type="NCBI Taxonomy" id="299467"/>
    <lineage>
        <taxon>Eukaryota</taxon>
        <taxon>Metazoa</taxon>
        <taxon>Ecdysozoa</taxon>
        <taxon>Arthropoda</taxon>
        <taxon>Chelicerata</taxon>
        <taxon>Arachnida</taxon>
        <taxon>Acari</taxon>
        <taxon>Acariformes</taxon>
        <taxon>Trombidiformes</taxon>
        <taxon>Prostigmata</taxon>
        <taxon>Anystina</taxon>
        <taxon>Parasitengona</taxon>
        <taxon>Trombiculoidea</taxon>
        <taxon>Trombiculidae</taxon>
        <taxon>Leptotrombidium</taxon>
    </lineage>
</organism>
<evidence type="ECO:0000256" key="6">
    <source>
        <dbReference type="ARBA" id="ARBA00023136"/>
    </source>
</evidence>
<dbReference type="EMBL" id="NCKV01004453">
    <property type="protein sequence ID" value="RWS24754.1"/>
    <property type="molecule type" value="Genomic_DNA"/>
</dbReference>
<evidence type="ECO:0000256" key="3">
    <source>
        <dbReference type="ARBA" id="ARBA00022692"/>
    </source>
</evidence>
<accession>A0A443SBA5</accession>
<dbReference type="PANTHER" id="PTHR11003">
    <property type="entry name" value="POTASSIUM CHANNEL, SUBFAMILY K"/>
    <property type="match status" value="1"/>
</dbReference>
<keyword evidence="5" id="KW-0406">Ion transport</keyword>
<evidence type="ECO:0000256" key="1">
    <source>
        <dbReference type="ARBA" id="ARBA00004141"/>
    </source>
</evidence>
<dbReference type="InterPro" id="IPR013099">
    <property type="entry name" value="K_chnl_dom"/>
</dbReference>
<dbReference type="GO" id="GO:0022841">
    <property type="term" value="F:potassium ion leak channel activity"/>
    <property type="evidence" value="ECO:0007669"/>
    <property type="project" value="TreeGrafter"/>
</dbReference>
<proteinExistence type="predicted"/>
<dbReference type="GO" id="GO:0030322">
    <property type="term" value="P:stabilization of membrane potential"/>
    <property type="evidence" value="ECO:0007669"/>
    <property type="project" value="TreeGrafter"/>
</dbReference>
<dbReference type="Gene3D" id="1.10.287.70">
    <property type="match status" value="1"/>
</dbReference>
<reference evidence="10 11" key="1">
    <citation type="journal article" date="2018" name="Gigascience">
        <title>Genomes of trombidid mites reveal novel predicted allergens and laterally-transferred genes associated with secondary metabolism.</title>
        <authorList>
            <person name="Dong X."/>
            <person name="Chaisiri K."/>
            <person name="Xia D."/>
            <person name="Armstrong S.D."/>
            <person name="Fang Y."/>
            <person name="Donnelly M.J."/>
            <person name="Kadowaki T."/>
            <person name="McGarry J.W."/>
            <person name="Darby A.C."/>
            <person name="Makepeace B.L."/>
        </authorList>
    </citation>
    <scope>NUCLEOTIDE SEQUENCE [LARGE SCALE GENOMIC DNA]</scope>
    <source>
        <strain evidence="10">UoL-UT</strain>
    </source>
</reference>
<dbReference type="PANTHER" id="PTHR11003:SF352">
    <property type="entry name" value="BCDNA.GH04802-RELATED"/>
    <property type="match status" value="1"/>
</dbReference>
<protein>
    <submittedName>
        <fullName evidence="10">Potassium channel subfamily K member 13-like protein</fullName>
    </submittedName>
</protein>
<feature type="transmembrane region" description="Helical" evidence="8">
    <location>
        <begin position="86"/>
        <end position="111"/>
    </location>
</feature>
<keyword evidence="3 8" id="KW-0812">Transmembrane</keyword>
<evidence type="ECO:0000313" key="10">
    <source>
        <dbReference type="EMBL" id="RWS24754.1"/>
    </source>
</evidence>
<evidence type="ECO:0000256" key="7">
    <source>
        <dbReference type="ARBA" id="ARBA00023303"/>
    </source>
</evidence>
<evidence type="ECO:0000259" key="9">
    <source>
        <dbReference type="Pfam" id="PF07885"/>
    </source>
</evidence>
<dbReference type="Pfam" id="PF07885">
    <property type="entry name" value="Ion_trans_2"/>
    <property type="match status" value="1"/>
</dbReference>
<comment type="caution">
    <text evidence="10">The sequence shown here is derived from an EMBL/GenBank/DDBJ whole genome shotgun (WGS) entry which is preliminary data.</text>
</comment>
<dbReference type="OrthoDB" id="297496at2759"/>
<dbReference type="SUPFAM" id="SSF81324">
    <property type="entry name" value="Voltage-gated potassium channels"/>
    <property type="match status" value="1"/>
</dbReference>
<gene>
    <name evidence="10" type="ORF">B4U80_11377</name>
</gene>
<dbReference type="GO" id="GO:0005886">
    <property type="term" value="C:plasma membrane"/>
    <property type="evidence" value="ECO:0007669"/>
    <property type="project" value="TreeGrafter"/>
</dbReference>
<keyword evidence="4 8" id="KW-1133">Transmembrane helix</keyword>
<evidence type="ECO:0000256" key="2">
    <source>
        <dbReference type="ARBA" id="ARBA00022448"/>
    </source>
</evidence>
<dbReference type="AlphaFoldDB" id="A0A443SBA5"/>
<feature type="transmembrane region" description="Helical" evidence="8">
    <location>
        <begin position="152"/>
        <end position="173"/>
    </location>
</feature>
<feature type="domain" description="Potassium channel" evidence="9">
    <location>
        <begin position="96"/>
        <end position="176"/>
    </location>
</feature>
<evidence type="ECO:0000256" key="5">
    <source>
        <dbReference type="ARBA" id="ARBA00023065"/>
    </source>
</evidence>
<keyword evidence="11" id="KW-1185">Reference proteome</keyword>
<evidence type="ECO:0000313" key="11">
    <source>
        <dbReference type="Proteomes" id="UP000288716"/>
    </source>
</evidence>
<keyword evidence="2" id="KW-0813">Transport</keyword>
<evidence type="ECO:0000256" key="8">
    <source>
        <dbReference type="SAM" id="Phobius"/>
    </source>
</evidence>
<keyword evidence="7 10" id="KW-0407">Ion channel</keyword>
<dbReference type="STRING" id="299467.A0A443SBA5"/>
<sequence>MCSGGCLVNDHTCTGTLTRSGHTHSTPHSTLLRNEHRHHHNDHINSDVTGVQLCLPNNTSVHDYHSQHQQQQVQQQPEKHSRRKKLAVPVILCLLLICGYIVFGAAIISVLEGWTILDGSYFCFLALSTIGFGGLNADSTLFAKTANYERKLIFLCGYVLTGMALIAMCFTLIQHQIVFRLKRCKRNFGVKDEDIYDEDDETIAALQNTAQLVENTEDFDV</sequence>